<reference evidence="2" key="1">
    <citation type="submission" date="2022-11" db="EMBL/GenBank/DDBJ databases">
        <authorList>
            <person name="Hyden B.L."/>
            <person name="Feng K."/>
            <person name="Yates T."/>
            <person name="Jawdy S."/>
            <person name="Smart L.B."/>
            <person name="Muchero W."/>
        </authorList>
    </citation>
    <scope>NUCLEOTIDE SEQUENCE</scope>
    <source>
        <tissue evidence="2">Shoot tip</tissue>
    </source>
</reference>
<dbReference type="AlphaFoldDB" id="A0A9Q0SKN0"/>
<reference evidence="2" key="2">
    <citation type="journal article" date="2023" name="Int. J. Mol. Sci.">
        <title>De Novo Assembly and Annotation of 11 Diverse Shrub Willow (Salix) Genomes Reveals Novel Gene Organization in Sex-Linked Regions.</title>
        <authorList>
            <person name="Hyden B."/>
            <person name="Feng K."/>
            <person name="Yates T.B."/>
            <person name="Jawdy S."/>
            <person name="Cereghino C."/>
            <person name="Smart L.B."/>
            <person name="Muchero W."/>
        </authorList>
    </citation>
    <scope>NUCLEOTIDE SEQUENCE</scope>
    <source>
        <tissue evidence="2">Shoot tip</tissue>
    </source>
</reference>
<comment type="caution">
    <text evidence="2">The sequence shown here is derived from an EMBL/GenBank/DDBJ whole genome shotgun (WGS) entry which is preliminary data.</text>
</comment>
<sequence>MIMERRGHVESSSLRGSHQEPNSINLKNDINKVERWGPVHMSPEKKAALKGIGWSPITGIKLMERETGEIEESLEAEKFRKDKPTYIGELPSTLRQTFCFM</sequence>
<evidence type="ECO:0000313" key="2">
    <source>
        <dbReference type="EMBL" id="KAJ6681244.1"/>
    </source>
</evidence>
<dbReference type="EMBL" id="JAPFFM010000020">
    <property type="protein sequence ID" value="KAJ6681244.1"/>
    <property type="molecule type" value="Genomic_DNA"/>
</dbReference>
<feature type="region of interest" description="Disordered" evidence="1">
    <location>
        <begin position="1"/>
        <end position="29"/>
    </location>
</feature>
<evidence type="ECO:0000256" key="1">
    <source>
        <dbReference type="SAM" id="MobiDB-lite"/>
    </source>
</evidence>
<keyword evidence="3" id="KW-1185">Reference proteome</keyword>
<protein>
    <submittedName>
        <fullName evidence="2">Uncharacterized protein</fullName>
    </submittedName>
</protein>
<evidence type="ECO:0000313" key="3">
    <source>
        <dbReference type="Proteomes" id="UP001151752"/>
    </source>
</evidence>
<accession>A0A9Q0SKN0</accession>
<dbReference type="Proteomes" id="UP001151752">
    <property type="component" value="Chromosome 5"/>
</dbReference>
<proteinExistence type="predicted"/>
<organism evidence="2 3">
    <name type="scientific">Salix koriyanagi</name>
    <dbReference type="NCBI Taxonomy" id="2511006"/>
    <lineage>
        <taxon>Eukaryota</taxon>
        <taxon>Viridiplantae</taxon>
        <taxon>Streptophyta</taxon>
        <taxon>Embryophyta</taxon>
        <taxon>Tracheophyta</taxon>
        <taxon>Spermatophyta</taxon>
        <taxon>Magnoliopsida</taxon>
        <taxon>eudicotyledons</taxon>
        <taxon>Gunneridae</taxon>
        <taxon>Pentapetalae</taxon>
        <taxon>rosids</taxon>
        <taxon>fabids</taxon>
        <taxon>Malpighiales</taxon>
        <taxon>Salicaceae</taxon>
        <taxon>Saliceae</taxon>
        <taxon>Salix</taxon>
    </lineage>
</organism>
<gene>
    <name evidence="2" type="ORF">OIU74_019674</name>
</gene>
<name>A0A9Q0SKN0_9ROSI</name>
<feature type="compositionally biased region" description="Polar residues" evidence="1">
    <location>
        <begin position="10"/>
        <end position="28"/>
    </location>
</feature>